<gene>
    <name evidence="2" type="ORF">M422DRAFT_47966</name>
</gene>
<sequence>MSSHLCRLPEILEIIFSYATPGTVATSSLVCKAWLEPALNELWRSIDNPLILLGLLAPHKIVETKDGLWFARMFRRRVLQADWKRFDYYARRVRRLSYLDVQQEGQDEDIRIDNSMFVEVARTRPRLAVLPNLRHLTWNSLHLGFASLFIHPGLLSLTAHIDRLFLEGEGFLDARAFVADLPSWSPDLTTLEIQASFSVAHVQGVLVDALLPLTKLKTLTLPRYWLTSHVVSSLSRLPALENFEWQYYRGEGDLQDILSFDLDIPTTGFPALRELNLEVDLHVVLNFLSHATFIEHLSTIYLRSVHMVVPSHIHDFLELCSTKCRRLRELHLELFPHSPEECTEDYTVTMETLAPVLSCSNITHFSFDYPTAVHVTEADMEQVARKLPSLVQLLLTTSPFYLCTPTLTRAVLLPFVQHCPDIVTLGFYLDGNAMVPVPGKVDQPFRKLQTLDIGVSPLDIDNSQDMALFLSYLCTLSGSSLTTTPSVCSGATWDSIFMNSLPPEKQNTLSCNGDSWSEVSRYLPMLVKLRDEERERVRHLEDELKVLRKQDLMSRLFPSVADSIDPSPMVSAPAIKLQQVQNLYHYMLLIQWFSGQRLAESSGALDDYMTRRYTYRPVLQRVSSLSVYPAGNTHENA</sequence>
<dbReference type="SUPFAM" id="SSF52047">
    <property type="entry name" value="RNI-like"/>
    <property type="match status" value="1"/>
</dbReference>
<dbReference type="HOGENOM" id="CLU_021164_5_0_1"/>
<dbReference type="Gene3D" id="1.20.1280.50">
    <property type="match status" value="1"/>
</dbReference>
<dbReference type="InterPro" id="IPR036047">
    <property type="entry name" value="F-box-like_dom_sf"/>
</dbReference>
<dbReference type="InterPro" id="IPR001810">
    <property type="entry name" value="F-box_dom"/>
</dbReference>
<accession>A0A0C9UJ23</accession>
<keyword evidence="3" id="KW-1185">Reference proteome</keyword>
<dbReference type="InterPro" id="IPR032675">
    <property type="entry name" value="LRR_dom_sf"/>
</dbReference>
<dbReference type="SUPFAM" id="SSF81383">
    <property type="entry name" value="F-box domain"/>
    <property type="match status" value="1"/>
</dbReference>
<feature type="domain" description="F-box" evidence="1">
    <location>
        <begin position="9"/>
        <end position="47"/>
    </location>
</feature>
<evidence type="ECO:0000313" key="2">
    <source>
        <dbReference type="EMBL" id="KIJ43068.1"/>
    </source>
</evidence>
<evidence type="ECO:0000313" key="3">
    <source>
        <dbReference type="Proteomes" id="UP000054279"/>
    </source>
</evidence>
<proteinExistence type="predicted"/>
<dbReference type="OrthoDB" id="2447803at2759"/>
<name>A0A0C9UJ23_SPHS4</name>
<dbReference type="Gene3D" id="3.80.10.10">
    <property type="entry name" value="Ribonuclease Inhibitor"/>
    <property type="match status" value="1"/>
</dbReference>
<dbReference type="Pfam" id="PF12937">
    <property type="entry name" value="F-box-like"/>
    <property type="match status" value="1"/>
</dbReference>
<protein>
    <recommendedName>
        <fullName evidence="1">F-box domain-containing protein</fullName>
    </recommendedName>
</protein>
<organism evidence="2 3">
    <name type="scientific">Sphaerobolus stellatus (strain SS14)</name>
    <dbReference type="NCBI Taxonomy" id="990650"/>
    <lineage>
        <taxon>Eukaryota</taxon>
        <taxon>Fungi</taxon>
        <taxon>Dikarya</taxon>
        <taxon>Basidiomycota</taxon>
        <taxon>Agaricomycotina</taxon>
        <taxon>Agaricomycetes</taxon>
        <taxon>Phallomycetidae</taxon>
        <taxon>Geastrales</taxon>
        <taxon>Sphaerobolaceae</taxon>
        <taxon>Sphaerobolus</taxon>
    </lineage>
</organism>
<dbReference type="Proteomes" id="UP000054279">
    <property type="component" value="Unassembled WGS sequence"/>
</dbReference>
<reference evidence="2 3" key="1">
    <citation type="submission" date="2014-06" db="EMBL/GenBank/DDBJ databases">
        <title>Evolutionary Origins and Diversification of the Mycorrhizal Mutualists.</title>
        <authorList>
            <consortium name="DOE Joint Genome Institute"/>
            <consortium name="Mycorrhizal Genomics Consortium"/>
            <person name="Kohler A."/>
            <person name="Kuo A."/>
            <person name="Nagy L.G."/>
            <person name="Floudas D."/>
            <person name="Copeland A."/>
            <person name="Barry K.W."/>
            <person name="Cichocki N."/>
            <person name="Veneault-Fourrey C."/>
            <person name="LaButti K."/>
            <person name="Lindquist E.A."/>
            <person name="Lipzen A."/>
            <person name="Lundell T."/>
            <person name="Morin E."/>
            <person name="Murat C."/>
            <person name="Riley R."/>
            <person name="Ohm R."/>
            <person name="Sun H."/>
            <person name="Tunlid A."/>
            <person name="Henrissat B."/>
            <person name="Grigoriev I.V."/>
            <person name="Hibbett D.S."/>
            <person name="Martin F."/>
        </authorList>
    </citation>
    <scope>NUCLEOTIDE SEQUENCE [LARGE SCALE GENOMIC DNA]</scope>
    <source>
        <strain evidence="2 3">SS14</strain>
    </source>
</reference>
<dbReference type="EMBL" id="KN837125">
    <property type="protein sequence ID" value="KIJ43068.1"/>
    <property type="molecule type" value="Genomic_DNA"/>
</dbReference>
<evidence type="ECO:0000259" key="1">
    <source>
        <dbReference type="Pfam" id="PF12937"/>
    </source>
</evidence>
<dbReference type="AlphaFoldDB" id="A0A0C9UJ23"/>